<keyword evidence="3" id="KW-1185">Reference proteome</keyword>
<dbReference type="CDD" id="cd18186">
    <property type="entry name" value="BTB_POZ_ZBTB_KLHL-like"/>
    <property type="match status" value="1"/>
</dbReference>
<evidence type="ECO:0000313" key="2">
    <source>
        <dbReference type="EMBL" id="TQN67645.1"/>
    </source>
</evidence>
<feature type="compositionally biased region" description="Basic residues" evidence="1">
    <location>
        <begin position="105"/>
        <end position="119"/>
    </location>
</feature>
<sequence length="482" mass="53745">MAMILDEDDEDDDDDDDVRDLHVLDPNGDLFLHVGDEVEEKPRSYLVCSKALARASPVFAKMLYGSFAERRRPSPGGAHVDRRWTVDLPEDRQQPLELLLDVAHGRLRQGPRPARRRPRLRDQDAVKATQDSPPADEPDPKQASLETPDPEPTDVLDEYGDLRLCVGADHAEEPSTYLVCSRTLARSSPAMKKMLFGSFAESRPRDGGQDDWVVRLPDDEPEPMQLMLNIIHGHFAKVPGTMDLDTLHALVVLLDKYDAISVTRPWVQAWLQSAKAGKDSDATGRDGSKLLSVAWALGDLRLFSAMQSRLIEICKVDEDGRLIVELSVSEDREDKSCWSLLAEETAPLIPLFVIDCMTAARAKWISTKLQPYLTIYQELTQGKWNSIALGSLVRGFLKMGINITDQDPSSSYRESLAALGSRVDALEILVMPNGGHYNHNDCRKMEATQVRQWARMLVPLETIGGDCRARLETQAAKTGLPS</sequence>
<feature type="region of interest" description="Disordered" evidence="1">
    <location>
        <begin position="102"/>
        <end position="156"/>
    </location>
</feature>
<evidence type="ECO:0000313" key="3">
    <source>
        <dbReference type="Proteomes" id="UP000326340"/>
    </source>
</evidence>
<protein>
    <recommendedName>
        <fullName evidence="4">BTB domain-containing protein</fullName>
    </recommendedName>
</protein>
<gene>
    <name evidence="2" type="ORF">CSHISOI_07845</name>
</gene>
<feature type="compositionally biased region" description="Acidic residues" evidence="1">
    <location>
        <begin position="1"/>
        <end position="18"/>
    </location>
</feature>
<dbReference type="Gene3D" id="3.30.710.10">
    <property type="entry name" value="Potassium Channel Kv1.1, Chain A"/>
    <property type="match status" value="1"/>
</dbReference>
<accession>A0A5Q4BL16</accession>
<proteinExistence type="predicted"/>
<dbReference type="OrthoDB" id="5275938at2759"/>
<evidence type="ECO:0000256" key="1">
    <source>
        <dbReference type="SAM" id="MobiDB-lite"/>
    </source>
</evidence>
<dbReference type="InterPro" id="IPR011333">
    <property type="entry name" value="SKP1/BTB/POZ_sf"/>
</dbReference>
<dbReference type="EMBL" id="PUHP01000869">
    <property type="protein sequence ID" value="TQN67645.1"/>
    <property type="molecule type" value="Genomic_DNA"/>
</dbReference>
<dbReference type="AlphaFoldDB" id="A0A5Q4BL16"/>
<feature type="non-terminal residue" evidence="2">
    <location>
        <position position="482"/>
    </location>
</feature>
<name>A0A5Q4BL16_9PEZI</name>
<organism evidence="2 3">
    <name type="scientific">Colletotrichum shisoi</name>
    <dbReference type="NCBI Taxonomy" id="2078593"/>
    <lineage>
        <taxon>Eukaryota</taxon>
        <taxon>Fungi</taxon>
        <taxon>Dikarya</taxon>
        <taxon>Ascomycota</taxon>
        <taxon>Pezizomycotina</taxon>
        <taxon>Sordariomycetes</taxon>
        <taxon>Hypocreomycetidae</taxon>
        <taxon>Glomerellales</taxon>
        <taxon>Glomerellaceae</taxon>
        <taxon>Colletotrichum</taxon>
        <taxon>Colletotrichum destructivum species complex</taxon>
    </lineage>
</organism>
<comment type="caution">
    <text evidence="2">The sequence shown here is derived from an EMBL/GenBank/DDBJ whole genome shotgun (WGS) entry which is preliminary data.</text>
</comment>
<dbReference type="Proteomes" id="UP000326340">
    <property type="component" value="Unassembled WGS sequence"/>
</dbReference>
<evidence type="ECO:0008006" key="4">
    <source>
        <dbReference type="Google" id="ProtNLM"/>
    </source>
</evidence>
<reference evidence="2 3" key="1">
    <citation type="journal article" date="2019" name="Sci. Rep.">
        <title>Colletotrichum shisoi sp. nov., an anthracnose pathogen of Perilla frutescens in Japan: molecular phylogenetic, morphological and genomic evidence.</title>
        <authorList>
            <person name="Gan P."/>
            <person name="Tsushima A."/>
            <person name="Hiroyama R."/>
            <person name="Narusaka M."/>
            <person name="Takano Y."/>
            <person name="Narusaka Y."/>
            <person name="Kawaradani M."/>
            <person name="Damm U."/>
            <person name="Shirasu K."/>
        </authorList>
    </citation>
    <scope>NUCLEOTIDE SEQUENCE [LARGE SCALE GENOMIC DNA]</scope>
    <source>
        <strain evidence="2 3">PG-2018a</strain>
    </source>
</reference>
<feature type="region of interest" description="Disordered" evidence="1">
    <location>
        <begin position="1"/>
        <end position="21"/>
    </location>
</feature>